<dbReference type="KEGG" id="lfv:LF543_06115"/>
<feature type="region of interest" description="Disordered" evidence="1">
    <location>
        <begin position="77"/>
        <end position="148"/>
    </location>
</feature>
<feature type="compositionally biased region" description="Polar residues" evidence="1">
    <location>
        <begin position="77"/>
        <end position="100"/>
    </location>
</feature>
<dbReference type="CDD" id="cd00118">
    <property type="entry name" value="LysM"/>
    <property type="match status" value="1"/>
</dbReference>
<feature type="compositionally biased region" description="Low complexity" evidence="1">
    <location>
        <begin position="101"/>
        <end position="135"/>
    </location>
</feature>
<reference evidence="4 5" key="1">
    <citation type="submission" date="2019-10" db="EMBL/GenBank/DDBJ databases">
        <title>Genome sequencing of Lactobacillus fructivorans.</title>
        <authorList>
            <person name="Kim K."/>
        </authorList>
    </citation>
    <scope>NUCLEOTIDE SEQUENCE [LARGE SCALE GENOMIC DNA]</scope>
    <source>
        <strain evidence="4 5">LF543</strain>
    </source>
</reference>
<dbReference type="PROSITE" id="PS51782">
    <property type="entry name" value="LYSM"/>
    <property type="match status" value="1"/>
</dbReference>
<evidence type="ECO:0000313" key="4">
    <source>
        <dbReference type="EMBL" id="QFX93133.1"/>
    </source>
</evidence>
<protein>
    <submittedName>
        <fullName evidence="4">LysM peptidoglycan-binding domain-containing protein</fullName>
    </submittedName>
</protein>
<sequence length="216" mass="22879">MLFASIFTVAGVLMTASFNANAATNTKQVTVKSGDTVSKIAKQHNTSVNSIVKVNHLNNVNMIHVGEKLTLPTNANNMTYQSNNTQTQQPTAQVSSNASYTAAPKQTTQAAQPAQTQQQVITTTTTAQPAATPAASNNSASNTGDDSGLASIAQVESGNSYSARNGQYIGKYQLSSSYLNGDYSPANQERVARQYAVSRYGSVAAAAQFRASHNYW</sequence>
<evidence type="ECO:0000256" key="1">
    <source>
        <dbReference type="SAM" id="MobiDB-lite"/>
    </source>
</evidence>
<organism evidence="4 5">
    <name type="scientific">Fructilactobacillus fructivorans</name>
    <dbReference type="NCBI Taxonomy" id="1614"/>
    <lineage>
        <taxon>Bacteria</taxon>
        <taxon>Bacillati</taxon>
        <taxon>Bacillota</taxon>
        <taxon>Bacilli</taxon>
        <taxon>Lactobacillales</taxon>
        <taxon>Lactobacillaceae</taxon>
        <taxon>Fructilactobacillus</taxon>
    </lineage>
</organism>
<feature type="signal peptide" evidence="2">
    <location>
        <begin position="1"/>
        <end position="22"/>
    </location>
</feature>
<dbReference type="RefSeq" id="WP_029327208.1">
    <property type="nucleotide sequence ID" value="NZ_CP045562.1"/>
</dbReference>
<name>A0AAE6TXF7_9LACO</name>
<keyword evidence="2" id="KW-0732">Signal</keyword>
<feature type="domain" description="LysM" evidence="3">
    <location>
        <begin position="27"/>
        <end position="71"/>
    </location>
</feature>
<accession>A0AAE6TXF7</accession>
<proteinExistence type="predicted"/>
<dbReference type="SMART" id="SM00257">
    <property type="entry name" value="LysM"/>
    <property type="match status" value="1"/>
</dbReference>
<evidence type="ECO:0000259" key="3">
    <source>
        <dbReference type="PROSITE" id="PS51782"/>
    </source>
</evidence>
<dbReference type="Proteomes" id="UP000327194">
    <property type="component" value="Chromosome"/>
</dbReference>
<dbReference type="Gene3D" id="3.10.350.10">
    <property type="entry name" value="LysM domain"/>
    <property type="match status" value="1"/>
</dbReference>
<gene>
    <name evidence="4" type="ORF">LF543_06115</name>
</gene>
<evidence type="ECO:0000313" key="5">
    <source>
        <dbReference type="Proteomes" id="UP000327194"/>
    </source>
</evidence>
<dbReference type="AlphaFoldDB" id="A0AAE6TXF7"/>
<feature type="compositionally biased region" description="Polar residues" evidence="1">
    <location>
        <begin position="136"/>
        <end position="145"/>
    </location>
</feature>
<feature type="chain" id="PRO_5041942408" evidence="2">
    <location>
        <begin position="23"/>
        <end position="216"/>
    </location>
</feature>
<dbReference type="EMBL" id="CP045562">
    <property type="protein sequence ID" value="QFX93133.1"/>
    <property type="molecule type" value="Genomic_DNA"/>
</dbReference>
<dbReference type="Pfam" id="PF01476">
    <property type="entry name" value="LysM"/>
    <property type="match status" value="1"/>
</dbReference>
<dbReference type="SUPFAM" id="SSF54106">
    <property type="entry name" value="LysM domain"/>
    <property type="match status" value="1"/>
</dbReference>
<dbReference type="InterPro" id="IPR018392">
    <property type="entry name" value="LysM"/>
</dbReference>
<dbReference type="InterPro" id="IPR036779">
    <property type="entry name" value="LysM_dom_sf"/>
</dbReference>
<evidence type="ECO:0000256" key="2">
    <source>
        <dbReference type="SAM" id="SignalP"/>
    </source>
</evidence>